<dbReference type="GO" id="GO:0004129">
    <property type="term" value="F:cytochrome-c oxidase activity"/>
    <property type="evidence" value="ECO:0007669"/>
    <property type="project" value="UniProtKB-EC"/>
</dbReference>
<evidence type="ECO:0000256" key="3">
    <source>
        <dbReference type="ARBA" id="ARBA00006870"/>
    </source>
</evidence>
<evidence type="ECO:0000256" key="10">
    <source>
        <dbReference type="PIRNR" id="PIRNR017385"/>
    </source>
</evidence>
<comment type="subunit">
    <text evidence="10">Associates with subunits I, II and III to form cytochrome c oxidase.</text>
</comment>
<accession>A0A4Y8ZM61</accession>
<dbReference type="EC" id="7.1.1.9" evidence="10"/>
<evidence type="ECO:0000256" key="1">
    <source>
        <dbReference type="ARBA" id="ARBA00002536"/>
    </source>
</evidence>
<comment type="function">
    <text evidence="1 10">Part of cytochrome c oxidase, its function is unknown.</text>
</comment>
<name>A0A4Y8ZM61_9MICC</name>
<dbReference type="RefSeq" id="WP_184170870.1">
    <property type="nucleotide sequence ID" value="NZ_BAABAG010000005.1"/>
</dbReference>
<dbReference type="GO" id="GO:0022900">
    <property type="term" value="P:electron transport chain"/>
    <property type="evidence" value="ECO:0007669"/>
    <property type="project" value="InterPro"/>
</dbReference>
<comment type="similarity">
    <text evidence="3 10">Belongs to the cytochrome c oxidase bacterial subunit CtaF family.</text>
</comment>
<evidence type="ECO:0000256" key="7">
    <source>
        <dbReference type="ARBA" id="ARBA00022989"/>
    </source>
</evidence>
<dbReference type="Proteomes" id="UP000567246">
    <property type="component" value="Unassembled WGS sequence"/>
</dbReference>
<evidence type="ECO:0000256" key="6">
    <source>
        <dbReference type="ARBA" id="ARBA00022967"/>
    </source>
</evidence>
<comment type="subcellular location">
    <subcellularLocation>
        <location evidence="2">Cell membrane</location>
        <topology evidence="2">Multi-pass membrane protein</topology>
    </subcellularLocation>
</comment>
<comment type="caution">
    <text evidence="12">The sequence shown here is derived from an EMBL/GenBank/DDBJ whole genome shotgun (WGS) entry which is preliminary data.</text>
</comment>
<organism evidence="12 13">
    <name type="scientific">Micrococcus endophyticus</name>
    <dbReference type="NCBI Taxonomy" id="455343"/>
    <lineage>
        <taxon>Bacteria</taxon>
        <taxon>Bacillati</taxon>
        <taxon>Actinomycetota</taxon>
        <taxon>Actinomycetes</taxon>
        <taxon>Micrococcales</taxon>
        <taxon>Micrococcaceae</taxon>
        <taxon>Micrococcus</taxon>
    </lineage>
</organism>
<evidence type="ECO:0000313" key="12">
    <source>
        <dbReference type="EMBL" id="MBB5848085.1"/>
    </source>
</evidence>
<evidence type="ECO:0000313" key="13">
    <source>
        <dbReference type="Proteomes" id="UP000567246"/>
    </source>
</evidence>
<reference evidence="12 13" key="1">
    <citation type="submission" date="2020-08" db="EMBL/GenBank/DDBJ databases">
        <title>Sequencing the genomes of 1000 actinobacteria strains.</title>
        <authorList>
            <person name="Klenk H.-P."/>
        </authorList>
    </citation>
    <scope>NUCLEOTIDE SEQUENCE [LARGE SCALE GENOMIC DNA]</scope>
    <source>
        <strain evidence="12 13">DSM 17945</strain>
    </source>
</reference>
<evidence type="ECO:0000256" key="8">
    <source>
        <dbReference type="ARBA" id="ARBA00023136"/>
    </source>
</evidence>
<proteinExistence type="inferred from homology"/>
<keyword evidence="4 10" id="KW-1003">Cell membrane</keyword>
<keyword evidence="5 11" id="KW-0812">Transmembrane</keyword>
<dbReference type="InterPro" id="IPR021050">
    <property type="entry name" value="Cyt_c_oxidase_su4_actinobac"/>
</dbReference>
<dbReference type="Pfam" id="PF12270">
    <property type="entry name" value="Cyt_c_ox_IV"/>
    <property type="match status" value="1"/>
</dbReference>
<gene>
    <name evidence="12" type="ORF">HDA33_000649</name>
</gene>
<dbReference type="AlphaFoldDB" id="A0A4Y8ZM61"/>
<keyword evidence="6 10" id="KW-1278">Translocase</keyword>
<dbReference type="PIRSF" id="PIRSF017385">
    <property type="entry name" value="CtaF"/>
    <property type="match status" value="1"/>
</dbReference>
<keyword evidence="13" id="KW-1185">Reference proteome</keyword>
<dbReference type="GO" id="GO:0005886">
    <property type="term" value="C:plasma membrane"/>
    <property type="evidence" value="ECO:0007669"/>
    <property type="project" value="UniProtKB-SubCell"/>
</dbReference>
<feature type="transmembrane region" description="Helical" evidence="11">
    <location>
        <begin position="31"/>
        <end position="51"/>
    </location>
</feature>
<feature type="transmembrane region" description="Helical" evidence="11">
    <location>
        <begin position="80"/>
        <end position="99"/>
    </location>
</feature>
<evidence type="ECO:0000256" key="5">
    <source>
        <dbReference type="ARBA" id="ARBA00022692"/>
    </source>
</evidence>
<evidence type="ECO:0000256" key="2">
    <source>
        <dbReference type="ARBA" id="ARBA00004651"/>
    </source>
</evidence>
<evidence type="ECO:0000256" key="9">
    <source>
        <dbReference type="ARBA" id="ARBA00047816"/>
    </source>
</evidence>
<keyword evidence="7 11" id="KW-1133">Transmembrane helix</keyword>
<feature type="transmembrane region" description="Helical" evidence="11">
    <location>
        <begin position="105"/>
        <end position="124"/>
    </location>
</feature>
<evidence type="ECO:0000256" key="11">
    <source>
        <dbReference type="SAM" id="Phobius"/>
    </source>
</evidence>
<comment type="catalytic activity">
    <reaction evidence="9 10">
        <text>4 Fe(II)-[cytochrome c] + O2 + 8 H(+)(in) = 4 Fe(III)-[cytochrome c] + 2 H2O + 4 H(+)(out)</text>
        <dbReference type="Rhea" id="RHEA:11436"/>
        <dbReference type="Rhea" id="RHEA-COMP:10350"/>
        <dbReference type="Rhea" id="RHEA-COMP:14399"/>
        <dbReference type="ChEBI" id="CHEBI:15377"/>
        <dbReference type="ChEBI" id="CHEBI:15378"/>
        <dbReference type="ChEBI" id="CHEBI:15379"/>
        <dbReference type="ChEBI" id="CHEBI:29033"/>
        <dbReference type="ChEBI" id="CHEBI:29034"/>
        <dbReference type="EC" id="7.1.1.9"/>
    </reaction>
</comment>
<evidence type="ECO:0000256" key="4">
    <source>
        <dbReference type="ARBA" id="ARBA00022475"/>
    </source>
</evidence>
<dbReference type="EMBL" id="JACHMW010000001">
    <property type="protein sequence ID" value="MBB5848085.1"/>
    <property type="molecule type" value="Genomic_DNA"/>
</dbReference>
<sequence>MKVAANIFWIIGLFFIAAGLLYGFWVEWTEWAGIPAILAVGAMSWMIAWYLQATDKKFGLGPSDDEDGEITDYAGTYGTFAPWSWWPLGLGLACAIIVTGLAVGWWVFIIGVVAAAYFTFGWVYEFSRGKYAH</sequence>
<keyword evidence="8 10" id="KW-0472">Membrane</keyword>
<feature type="transmembrane region" description="Helical" evidence="11">
    <location>
        <begin position="7"/>
        <end position="25"/>
    </location>
</feature>
<protein>
    <recommendedName>
        <fullName evidence="10">Cytochrome c oxidase polypeptide 4</fullName>
        <ecNumber evidence="10">7.1.1.9</ecNumber>
    </recommendedName>
    <alternativeName>
        <fullName evidence="10">Cytochrome aa3 subunit 4</fullName>
    </alternativeName>
    <alternativeName>
        <fullName evidence="10">Cytochrome c oxidase polypeptide IV</fullName>
    </alternativeName>
</protein>